<dbReference type="InterPro" id="IPR004447">
    <property type="entry name" value="Peptidase_S41A"/>
</dbReference>
<proteinExistence type="inferred from homology"/>
<evidence type="ECO:0000256" key="3">
    <source>
        <dbReference type="ARBA" id="ARBA00022801"/>
    </source>
</evidence>
<dbReference type="CDD" id="cd07560">
    <property type="entry name" value="Peptidase_S41_CPP"/>
    <property type="match status" value="1"/>
</dbReference>
<dbReference type="EMBL" id="JAHLQF010000002">
    <property type="protein sequence ID" value="MBU5484813.1"/>
    <property type="molecule type" value="Genomic_DNA"/>
</dbReference>
<dbReference type="Pfam" id="PF03572">
    <property type="entry name" value="Peptidase_S41"/>
    <property type="match status" value="1"/>
</dbReference>
<keyword evidence="6" id="KW-0812">Transmembrane</keyword>
<dbReference type="InterPro" id="IPR005151">
    <property type="entry name" value="Tail-specific_protease"/>
</dbReference>
<keyword evidence="9" id="KW-1185">Reference proteome</keyword>
<dbReference type="SMART" id="SM00245">
    <property type="entry name" value="TSPc"/>
    <property type="match status" value="1"/>
</dbReference>
<protein>
    <submittedName>
        <fullName evidence="8">S41 family peptidase</fullName>
    </submittedName>
</protein>
<dbReference type="Proteomes" id="UP000726170">
    <property type="component" value="Unassembled WGS sequence"/>
</dbReference>
<name>A0ABS6EIE8_9CLOT</name>
<dbReference type="PANTHER" id="PTHR32060:SF30">
    <property type="entry name" value="CARBOXY-TERMINAL PROCESSING PROTEASE CTPA"/>
    <property type="match status" value="1"/>
</dbReference>
<keyword evidence="3 5" id="KW-0378">Hydrolase</keyword>
<organism evidence="8 9">
    <name type="scientific">Clostridium mobile</name>
    <dbReference type="NCBI Taxonomy" id="2841512"/>
    <lineage>
        <taxon>Bacteria</taxon>
        <taxon>Bacillati</taxon>
        <taxon>Bacillota</taxon>
        <taxon>Clostridia</taxon>
        <taxon>Eubacteriales</taxon>
        <taxon>Clostridiaceae</taxon>
        <taxon>Clostridium</taxon>
    </lineage>
</organism>
<evidence type="ECO:0000256" key="6">
    <source>
        <dbReference type="SAM" id="Phobius"/>
    </source>
</evidence>
<reference evidence="8 9" key="1">
    <citation type="submission" date="2021-06" db="EMBL/GenBank/DDBJ databases">
        <authorList>
            <person name="Sun Q."/>
            <person name="Li D."/>
        </authorList>
    </citation>
    <scope>NUCLEOTIDE SEQUENCE [LARGE SCALE GENOMIC DNA]</scope>
    <source>
        <strain evidence="8 9">MSJ-11</strain>
    </source>
</reference>
<comment type="caution">
    <text evidence="8">The sequence shown here is derived from an EMBL/GenBank/DDBJ whole genome shotgun (WGS) entry which is preliminary data.</text>
</comment>
<dbReference type="InterPro" id="IPR041489">
    <property type="entry name" value="PDZ_6"/>
</dbReference>
<keyword evidence="2 5" id="KW-0645">Protease</keyword>
<keyword evidence="6" id="KW-1133">Transmembrane helix</keyword>
<dbReference type="NCBIfam" id="TIGR00225">
    <property type="entry name" value="prc"/>
    <property type="match status" value="1"/>
</dbReference>
<evidence type="ECO:0000256" key="5">
    <source>
        <dbReference type="RuleBase" id="RU004404"/>
    </source>
</evidence>
<dbReference type="InterPro" id="IPR001478">
    <property type="entry name" value="PDZ"/>
</dbReference>
<dbReference type="PROSITE" id="PS50106">
    <property type="entry name" value="PDZ"/>
    <property type="match status" value="1"/>
</dbReference>
<feature type="transmembrane region" description="Helical" evidence="6">
    <location>
        <begin position="12"/>
        <end position="30"/>
    </location>
</feature>
<dbReference type="RefSeq" id="WP_216439290.1">
    <property type="nucleotide sequence ID" value="NZ_JAHLQF010000002.1"/>
</dbReference>
<evidence type="ECO:0000256" key="1">
    <source>
        <dbReference type="ARBA" id="ARBA00009179"/>
    </source>
</evidence>
<sequence length="542" mass="61134">MVHYKKKNKFNALLLGLIVFINILFFNGSVHSYTINEQSLWEAKYLIQKNSIYDLPLEGVNSNDINEVIKYLKDPYSQYFTKEEFEKFVMGINQSFHGIGIYNESVPEGIKVDSFLPGSSAQEAGLKVGDIIISADGNSLKGLDLSKAVKYIKGEIGTFVKLTVKRGETILNYNVERKEIKIPTVEGELLDNNVAYILIESFGEDTPQLLNEKFKEMKSKGAEKYIIDLRNNTGGYTNSAYDILGYFIGDNVATVMKDSKNNEYKYKAQKHDYIIDKDIILLVNEYTASASEILSAALKDYNKALLVGNKTYGKGVQQTIFSLSNGDVIKLTTHSFYSPLGKEINGVGITPDINSGKVDPLRIAELLFSGKASTMDKSHLVKIIGENKKEYYIDLNKARDKNYRKAFKHILNSTKEGNIFIGTQSGWNKLTKKDIANEVNIYFNDYSKLPKLVKSKEKATFKIKLNKNVDSKTVNSNTIKLINEQTFEEIKGDFNLEKDNEIIFSPLQASKLQGNYILLVEGLKDIDGNELKNKTLLPVQFQ</sequence>
<keyword evidence="6" id="KW-0472">Membrane</keyword>
<evidence type="ECO:0000256" key="2">
    <source>
        <dbReference type="ARBA" id="ARBA00022670"/>
    </source>
</evidence>
<gene>
    <name evidence="8" type="ORF">KQI86_10745</name>
</gene>
<keyword evidence="4 5" id="KW-0720">Serine protease</keyword>
<feature type="domain" description="PDZ" evidence="7">
    <location>
        <begin position="89"/>
        <end position="153"/>
    </location>
</feature>
<dbReference type="CDD" id="cd06782">
    <property type="entry name" value="cpPDZ_CPP-like"/>
    <property type="match status" value="1"/>
</dbReference>
<comment type="similarity">
    <text evidence="1 5">Belongs to the peptidase S41A family.</text>
</comment>
<evidence type="ECO:0000313" key="8">
    <source>
        <dbReference type="EMBL" id="MBU5484813.1"/>
    </source>
</evidence>
<dbReference type="PANTHER" id="PTHR32060">
    <property type="entry name" value="TAIL-SPECIFIC PROTEASE"/>
    <property type="match status" value="1"/>
</dbReference>
<accession>A0ABS6EIE8</accession>
<dbReference type="SMART" id="SM00228">
    <property type="entry name" value="PDZ"/>
    <property type="match status" value="1"/>
</dbReference>
<evidence type="ECO:0000259" key="7">
    <source>
        <dbReference type="PROSITE" id="PS50106"/>
    </source>
</evidence>
<evidence type="ECO:0000313" key="9">
    <source>
        <dbReference type="Proteomes" id="UP000726170"/>
    </source>
</evidence>
<evidence type="ECO:0000256" key="4">
    <source>
        <dbReference type="ARBA" id="ARBA00022825"/>
    </source>
</evidence>
<dbReference type="Pfam" id="PF17820">
    <property type="entry name" value="PDZ_6"/>
    <property type="match status" value="1"/>
</dbReference>